<dbReference type="Gene3D" id="3.30.200.20">
    <property type="entry name" value="Phosphorylase Kinase, domain 1"/>
    <property type="match status" value="1"/>
</dbReference>
<dbReference type="EC" id="2.7.11.1" evidence="1"/>
<dbReference type="FunFam" id="1.10.510.10:FF:001019">
    <property type="entry name" value="G-type lectin S-receptor-like serine/threonine-protein kinase B120"/>
    <property type="match status" value="1"/>
</dbReference>
<evidence type="ECO:0000313" key="19">
    <source>
        <dbReference type="Proteomes" id="UP001187192"/>
    </source>
</evidence>
<evidence type="ECO:0000256" key="3">
    <source>
        <dbReference type="ARBA" id="ARBA00022679"/>
    </source>
</evidence>
<dbReference type="SMART" id="SM00473">
    <property type="entry name" value="PAN_AP"/>
    <property type="match status" value="1"/>
</dbReference>
<keyword evidence="13" id="KW-0472">Membrane</keyword>
<feature type="domain" description="Protein kinase" evidence="15">
    <location>
        <begin position="504"/>
        <end position="669"/>
    </location>
</feature>
<evidence type="ECO:0000256" key="14">
    <source>
        <dbReference type="SAM" id="SignalP"/>
    </source>
</evidence>
<evidence type="ECO:0000259" key="15">
    <source>
        <dbReference type="PROSITE" id="PS50011"/>
    </source>
</evidence>
<reference evidence="18" key="1">
    <citation type="submission" date="2023-07" db="EMBL/GenBank/DDBJ databases">
        <title>draft genome sequence of fig (Ficus carica).</title>
        <authorList>
            <person name="Takahashi T."/>
            <person name="Nishimura K."/>
        </authorList>
    </citation>
    <scope>NUCLEOTIDE SEQUENCE</scope>
</reference>
<evidence type="ECO:0000256" key="10">
    <source>
        <dbReference type="ARBA" id="ARBA00047899"/>
    </source>
</evidence>
<evidence type="ECO:0000259" key="17">
    <source>
        <dbReference type="PROSITE" id="PS50948"/>
    </source>
</evidence>
<dbReference type="PANTHER" id="PTHR32444:SF118">
    <property type="entry name" value="OS09G0551150 PROTEIN"/>
    <property type="match status" value="1"/>
</dbReference>
<feature type="domain" description="Bulb-type lectin" evidence="16">
    <location>
        <begin position="32"/>
        <end position="152"/>
    </location>
</feature>
<dbReference type="PANTHER" id="PTHR32444">
    <property type="entry name" value="BULB-TYPE LECTIN DOMAIN-CONTAINING PROTEIN"/>
    <property type="match status" value="1"/>
</dbReference>
<evidence type="ECO:0000256" key="7">
    <source>
        <dbReference type="ARBA" id="ARBA00022840"/>
    </source>
</evidence>
<dbReference type="Proteomes" id="UP001187192">
    <property type="component" value="Unassembled WGS sequence"/>
</dbReference>
<evidence type="ECO:0000256" key="6">
    <source>
        <dbReference type="ARBA" id="ARBA00022777"/>
    </source>
</evidence>
<dbReference type="Pfam" id="PF01453">
    <property type="entry name" value="B_lectin"/>
    <property type="match status" value="1"/>
</dbReference>
<evidence type="ECO:0000256" key="4">
    <source>
        <dbReference type="ARBA" id="ARBA00022729"/>
    </source>
</evidence>
<dbReference type="AlphaFoldDB" id="A0AA88E4R9"/>
<dbReference type="FunFam" id="3.30.200.20:FF:000195">
    <property type="entry name" value="G-type lectin S-receptor-like serine/threonine-protein kinase"/>
    <property type="match status" value="1"/>
</dbReference>
<dbReference type="PROSITE" id="PS00107">
    <property type="entry name" value="PROTEIN_KINASE_ATP"/>
    <property type="match status" value="1"/>
</dbReference>
<gene>
    <name evidence="18" type="ORF">TIFTF001_037018</name>
</gene>
<dbReference type="SUPFAM" id="SSF56112">
    <property type="entry name" value="Protein kinase-like (PK-like)"/>
    <property type="match status" value="1"/>
</dbReference>
<evidence type="ECO:0000256" key="12">
    <source>
        <dbReference type="PROSITE-ProRule" id="PRU10141"/>
    </source>
</evidence>
<keyword evidence="13" id="KW-1133">Transmembrane helix</keyword>
<comment type="catalytic activity">
    <reaction evidence="10">
        <text>L-threonyl-[protein] + ATP = O-phospho-L-threonyl-[protein] + ADP + H(+)</text>
        <dbReference type="Rhea" id="RHEA:46608"/>
        <dbReference type="Rhea" id="RHEA-COMP:11060"/>
        <dbReference type="Rhea" id="RHEA-COMP:11605"/>
        <dbReference type="ChEBI" id="CHEBI:15378"/>
        <dbReference type="ChEBI" id="CHEBI:30013"/>
        <dbReference type="ChEBI" id="CHEBI:30616"/>
        <dbReference type="ChEBI" id="CHEBI:61977"/>
        <dbReference type="ChEBI" id="CHEBI:456216"/>
        <dbReference type="EC" id="2.7.11.1"/>
    </reaction>
</comment>
<dbReference type="GO" id="GO:0004674">
    <property type="term" value="F:protein serine/threonine kinase activity"/>
    <property type="evidence" value="ECO:0007669"/>
    <property type="project" value="UniProtKB-KW"/>
</dbReference>
<comment type="caution">
    <text evidence="18">The sequence shown here is derived from an EMBL/GenBank/DDBJ whole genome shotgun (WGS) entry which is preliminary data.</text>
</comment>
<evidence type="ECO:0000259" key="16">
    <source>
        <dbReference type="PROSITE" id="PS50927"/>
    </source>
</evidence>
<keyword evidence="3" id="KW-0808">Transferase</keyword>
<dbReference type="InterPro" id="IPR003609">
    <property type="entry name" value="Pan_app"/>
</dbReference>
<dbReference type="InterPro" id="IPR011009">
    <property type="entry name" value="Kinase-like_dom_sf"/>
</dbReference>
<dbReference type="InterPro" id="IPR001480">
    <property type="entry name" value="Bulb-type_lectin_dom"/>
</dbReference>
<dbReference type="Gene3D" id="1.10.510.10">
    <property type="entry name" value="Transferase(Phosphotransferase) domain 1"/>
    <property type="match status" value="1"/>
</dbReference>
<keyword evidence="5 12" id="KW-0547">Nucleotide-binding</keyword>
<organism evidence="18 19">
    <name type="scientific">Ficus carica</name>
    <name type="common">Common fig</name>
    <dbReference type="NCBI Taxonomy" id="3494"/>
    <lineage>
        <taxon>Eukaryota</taxon>
        <taxon>Viridiplantae</taxon>
        <taxon>Streptophyta</taxon>
        <taxon>Embryophyta</taxon>
        <taxon>Tracheophyta</taxon>
        <taxon>Spermatophyta</taxon>
        <taxon>Magnoliopsida</taxon>
        <taxon>eudicotyledons</taxon>
        <taxon>Gunneridae</taxon>
        <taxon>Pentapetalae</taxon>
        <taxon>rosids</taxon>
        <taxon>fabids</taxon>
        <taxon>Rosales</taxon>
        <taxon>Moraceae</taxon>
        <taxon>Ficeae</taxon>
        <taxon>Ficus</taxon>
    </lineage>
</organism>
<dbReference type="PROSITE" id="PS50011">
    <property type="entry name" value="PROTEIN_KINASE_DOM"/>
    <property type="match status" value="1"/>
</dbReference>
<dbReference type="FunFam" id="2.90.10.10:FF:000001">
    <property type="entry name" value="G-type lectin S-receptor-like serine/threonine-protein kinase"/>
    <property type="match status" value="1"/>
</dbReference>
<dbReference type="Pfam" id="PF00954">
    <property type="entry name" value="S_locus_glycop"/>
    <property type="match status" value="1"/>
</dbReference>
<keyword evidence="19" id="KW-1185">Reference proteome</keyword>
<proteinExistence type="predicted"/>
<feature type="domain" description="Apple" evidence="17">
    <location>
        <begin position="348"/>
        <end position="431"/>
    </location>
</feature>
<dbReference type="CDD" id="cd01098">
    <property type="entry name" value="PAN_AP_plant"/>
    <property type="match status" value="1"/>
</dbReference>
<dbReference type="Pfam" id="PF00069">
    <property type="entry name" value="Pkinase"/>
    <property type="match status" value="1"/>
</dbReference>
<keyword evidence="4 14" id="KW-0732">Signal</keyword>
<evidence type="ECO:0000256" key="2">
    <source>
        <dbReference type="ARBA" id="ARBA00022527"/>
    </source>
</evidence>
<accession>A0AA88E4R9</accession>
<dbReference type="PROSITE" id="PS00108">
    <property type="entry name" value="PROTEIN_KINASE_ST"/>
    <property type="match status" value="1"/>
</dbReference>
<dbReference type="Pfam" id="PF08276">
    <property type="entry name" value="PAN_2"/>
    <property type="match status" value="1"/>
</dbReference>
<keyword evidence="6" id="KW-0418">Kinase</keyword>
<evidence type="ECO:0000256" key="5">
    <source>
        <dbReference type="ARBA" id="ARBA00022741"/>
    </source>
</evidence>
<evidence type="ECO:0000313" key="18">
    <source>
        <dbReference type="EMBL" id="GMN67959.1"/>
    </source>
</evidence>
<dbReference type="InterPro" id="IPR036426">
    <property type="entry name" value="Bulb-type_lectin_dom_sf"/>
</dbReference>
<dbReference type="InterPro" id="IPR000719">
    <property type="entry name" value="Prot_kinase_dom"/>
</dbReference>
<feature type="signal peptide" evidence="14">
    <location>
        <begin position="1"/>
        <end position="26"/>
    </location>
</feature>
<evidence type="ECO:0000256" key="8">
    <source>
        <dbReference type="ARBA" id="ARBA00023157"/>
    </source>
</evidence>
<dbReference type="GO" id="GO:0005524">
    <property type="term" value="F:ATP binding"/>
    <property type="evidence" value="ECO:0007669"/>
    <property type="project" value="UniProtKB-UniRule"/>
</dbReference>
<dbReference type="Gene3D" id="2.90.10.10">
    <property type="entry name" value="Bulb-type lectin domain"/>
    <property type="match status" value="1"/>
</dbReference>
<dbReference type="InterPro" id="IPR017441">
    <property type="entry name" value="Protein_kinase_ATP_BS"/>
</dbReference>
<dbReference type="InterPro" id="IPR000858">
    <property type="entry name" value="S_locus_glycoprot_dom"/>
</dbReference>
<dbReference type="SUPFAM" id="SSF51110">
    <property type="entry name" value="alpha-D-mannose-specific plant lectins"/>
    <property type="match status" value="1"/>
</dbReference>
<protein>
    <recommendedName>
        <fullName evidence="1">non-specific serine/threonine protein kinase</fullName>
        <ecNumber evidence="1">2.7.11.1</ecNumber>
    </recommendedName>
</protein>
<keyword evidence="9" id="KW-0325">Glycoprotein</keyword>
<dbReference type="SMART" id="SM00220">
    <property type="entry name" value="S_TKc"/>
    <property type="match status" value="1"/>
</dbReference>
<dbReference type="PROSITE" id="PS50948">
    <property type="entry name" value="PAN"/>
    <property type="match status" value="1"/>
</dbReference>
<feature type="chain" id="PRO_5041705433" description="non-specific serine/threonine protein kinase" evidence="14">
    <location>
        <begin position="27"/>
        <end position="669"/>
    </location>
</feature>
<sequence>MEDLHFLTFLIASVLSFLLFSQLSCAAHIETITPIQSLTDYGDKTTLISPSQAFELGFFSPGKSKNRYLGIWYKRKPETVVWVANRNDPLTDSNGELTVHDGNLVLLNSTRSIVWYSNVSRNVANSPVALLLDSGNFVLREQESANRDEFIWQSFDYPSDTLLFGMKLGWDLNTGFERYITSWKSADDPSVGDGTYRLSVIDGLPQCVISMGLERKFRTGIWNGVRFSGMKAPFLKVYKILYVFNENDEYIMFENTDPYSAISFIKLSPSGFGEHLVLQNSSTDWAIMYTLPLDPLCESYSYCGANAICTITGNPICECLRGFTPRSQEEWRVLTWSKGCVRKKPLACAKGEGFVKVAAVKLPDMFEVSSDKSMSLKECQEACLKSCSCKAYANSDVTKGGSGCLMWSGDLIDIRDMPVKGSEQDLYIRLSVSEIKSISDANKRKKRNIVFSASLTSGACLFGVALWCITWKLRNRGKAGKTKDEDLDLPTFDLATIVAATNNFSPTNMIGAGGFGLVYKGMLCTGQEIAAKRLSNNSGQGLEEFKNEVEVIAKLQHRNLVALLGCCIQNEERILIYEFMPNKSLDCYIFDGKRCTILPWKTHFYIVKGIARGLLYLHQDSKLQIVHRDLKGSNILLDNNFSPKISDFGLARIFRDDEKESRTKRVVGT</sequence>
<dbReference type="SMART" id="SM00108">
    <property type="entry name" value="B_lectin"/>
    <property type="match status" value="1"/>
</dbReference>
<evidence type="ECO:0000256" key="13">
    <source>
        <dbReference type="SAM" id="Phobius"/>
    </source>
</evidence>
<evidence type="ECO:0000256" key="11">
    <source>
        <dbReference type="ARBA" id="ARBA00048679"/>
    </source>
</evidence>
<dbReference type="EMBL" id="BTGU01000526">
    <property type="protein sequence ID" value="GMN67959.1"/>
    <property type="molecule type" value="Genomic_DNA"/>
</dbReference>
<name>A0AA88E4R9_FICCA</name>
<feature type="binding site" evidence="12">
    <location>
        <position position="532"/>
    </location>
    <ligand>
        <name>ATP</name>
        <dbReference type="ChEBI" id="CHEBI:30616"/>
    </ligand>
</feature>
<keyword evidence="2" id="KW-0723">Serine/threonine-protein kinase</keyword>
<feature type="transmembrane region" description="Helical" evidence="13">
    <location>
        <begin position="449"/>
        <end position="469"/>
    </location>
</feature>
<keyword evidence="7 12" id="KW-0067">ATP-binding</keyword>
<dbReference type="InterPro" id="IPR008271">
    <property type="entry name" value="Ser/Thr_kinase_AS"/>
</dbReference>
<evidence type="ECO:0000256" key="9">
    <source>
        <dbReference type="ARBA" id="ARBA00023180"/>
    </source>
</evidence>
<dbReference type="CDD" id="cd00028">
    <property type="entry name" value="B_lectin"/>
    <property type="match status" value="1"/>
</dbReference>
<comment type="catalytic activity">
    <reaction evidence="11">
        <text>L-seryl-[protein] + ATP = O-phospho-L-seryl-[protein] + ADP + H(+)</text>
        <dbReference type="Rhea" id="RHEA:17989"/>
        <dbReference type="Rhea" id="RHEA-COMP:9863"/>
        <dbReference type="Rhea" id="RHEA-COMP:11604"/>
        <dbReference type="ChEBI" id="CHEBI:15378"/>
        <dbReference type="ChEBI" id="CHEBI:29999"/>
        <dbReference type="ChEBI" id="CHEBI:30616"/>
        <dbReference type="ChEBI" id="CHEBI:83421"/>
        <dbReference type="ChEBI" id="CHEBI:456216"/>
        <dbReference type="EC" id="2.7.11.1"/>
    </reaction>
</comment>
<keyword evidence="8" id="KW-1015">Disulfide bond</keyword>
<evidence type="ECO:0000256" key="1">
    <source>
        <dbReference type="ARBA" id="ARBA00012513"/>
    </source>
</evidence>
<keyword evidence="13" id="KW-0812">Transmembrane</keyword>
<dbReference type="PROSITE" id="PS50927">
    <property type="entry name" value="BULB_LECTIN"/>
    <property type="match status" value="1"/>
</dbReference>
<dbReference type="Gene3D" id="3.50.4.10">
    <property type="entry name" value="Hepatocyte Growth Factor"/>
    <property type="match status" value="1"/>
</dbReference>
<dbReference type="GO" id="GO:0048544">
    <property type="term" value="P:recognition of pollen"/>
    <property type="evidence" value="ECO:0007669"/>
    <property type="project" value="InterPro"/>
</dbReference>